<comment type="caution">
    <text evidence="1">The sequence shown here is derived from an EMBL/GenBank/DDBJ whole genome shotgun (WGS) entry which is preliminary data.</text>
</comment>
<accession>A0ACC0WPD3</accession>
<sequence>MLKAHRHEPPVSADEISVVYEDDDLLAVTKPPSIPTHPCGAYRHNSLHSILQATRPDHPQLHIVHRLDRLTSGVVLLAKNAAKAKALSLIIVTICFKMSIVFLTKNALLCYTTLCAADRQVSKTYLARVAGQFPAVFDLASQKKLVSEAKAKCSASLITFLEEGGILISCPLRCLSARDGVWECHEEGKPSETQVRLVRVDKFSSLVKCKPVTGRTHQIRLHLQLLGYPIANDPCYGGQLHYGESVERLKEVEAAKRIKASLPSKDPVDFSTPQKTNESDEEFMRRTCTGCKFSKADELNESLLHCSKIWLHALKYKLDDQVFKTAEPTWAAPSNY</sequence>
<gene>
    <name evidence="1" type="ORF">PsorP6_002582</name>
</gene>
<name>A0ACC0WPD3_9STRA</name>
<reference evidence="1 2" key="1">
    <citation type="journal article" date="2022" name="bioRxiv">
        <title>The genome of the oomycete Peronosclerospora sorghi, a cosmopolitan pathogen of maize and sorghum, is inflated with dispersed pseudogenes.</title>
        <authorList>
            <person name="Fletcher K."/>
            <person name="Martin F."/>
            <person name="Isakeit T."/>
            <person name="Cavanaugh K."/>
            <person name="Magill C."/>
            <person name="Michelmore R."/>
        </authorList>
    </citation>
    <scope>NUCLEOTIDE SEQUENCE [LARGE SCALE GENOMIC DNA]</scope>
    <source>
        <strain evidence="1">P6</strain>
    </source>
</reference>
<protein>
    <submittedName>
        <fullName evidence="1">Uncharacterized protein</fullName>
    </submittedName>
</protein>
<proteinExistence type="predicted"/>
<evidence type="ECO:0000313" key="1">
    <source>
        <dbReference type="EMBL" id="KAI9920694.1"/>
    </source>
</evidence>
<keyword evidence="2" id="KW-1185">Reference proteome</keyword>
<evidence type="ECO:0000313" key="2">
    <source>
        <dbReference type="Proteomes" id="UP001163321"/>
    </source>
</evidence>
<organism evidence="1 2">
    <name type="scientific">Peronosclerospora sorghi</name>
    <dbReference type="NCBI Taxonomy" id="230839"/>
    <lineage>
        <taxon>Eukaryota</taxon>
        <taxon>Sar</taxon>
        <taxon>Stramenopiles</taxon>
        <taxon>Oomycota</taxon>
        <taxon>Peronosporomycetes</taxon>
        <taxon>Peronosporales</taxon>
        <taxon>Peronosporaceae</taxon>
        <taxon>Peronosclerospora</taxon>
    </lineage>
</organism>
<dbReference type="EMBL" id="CM047580">
    <property type="protein sequence ID" value="KAI9920694.1"/>
    <property type="molecule type" value="Genomic_DNA"/>
</dbReference>
<dbReference type="Proteomes" id="UP001163321">
    <property type="component" value="Chromosome 1"/>
</dbReference>